<dbReference type="CDD" id="cd16926">
    <property type="entry name" value="HATPase_MutL-MLH-PMS-like"/>
    <property type="match status" value="1"/>
</dbReference>
<dbReference type="PANTHER" id="PTHR10073:SF12">
    <property type="entry name" value="DNA MISMATCH REPAIR PROTEIN MLH1"/>
    <property type="match status" value="1"/>
</dbReference>
<dbReference type="Gene3D" id="3.30.230.10">
    <property type="match status" value="1"/>
</dbReference>
<dbReference type="GO" id="GO:0061982">
    <property type="term" value="P:meiosis I cell cycle process"/>
    <property type="evidence" value="ECO:0007669"/>
    <property type="project" value="UniProtKB-ARBA"/>
</dbReference>
<evidence type="ECO:0000313" key="8">
    <source>
        <dbReference type="EMBL" id="KZV99557.1"/>
    </source>
</evidence>
<organism evidence="8 9">
    <name type="scientific">Exidia glandulosa HHB12029</name>
    <dbReference type="NCBI Taxonomy" id="1314781"/>
    <lineage>
        <taxon>Eukaryota</taxon>
        <taxon>Fungi</taxon>
        <taxon>Dikarya</taxon>
        <taxon>Basidiomycota</taxon>
        <taxon>Agaricomycotina</taxon>
        <taxon>Agaricomycetes</taxon>
        <taxon>Auriculariales</taxon>
        <taxon>Exidiaceae</taxon>
        <taxon>Exidia</taxon>
    </lineage>
</organism>
<dbReference type="STRING" id="1314781.A0A165MPB0"/>
<evidence type="ECO:0000256" key="3">
    <source>
        <dbReference type="ARBA" id="ARBA00022763"/>
    </source>
</evidence>
<evidence type="ECO:0000256" key="2">
    <source>
        <dbReference type="ARBA" id="ARBA00006082"/>
    </source>
</evidence>
<dbReference type="InParanoid" id="A0A165MPB0"/>
<dbReference type="GO" id="GO:0016887">
    <property type="term" value="F:ATP hydrolysis activity"/>
    <property type="evidence" value="ECO:0007669"/>
    <property type="project" value="InterPro"/>
</dbReference>
<comment type="similarity">
    <text evidence="2">Belongs to the DNA mismatch repair MutL/HexB family.</text>
</comment>
<dbReference type="Proteomes" id="UP000077266">
    <property type="component" value="Unassembled WGS sequence"/>
</dbReference>
<dbReference type="EMBL" id="KV425908">
    <property type="protein sequence ID" value="KZV99557.1"/>
    <property type="molecule type" value="Genomic_DNA"/>
</dbReference>
<comment type="subcellular location">
    <subcellularLocation>
        <location evidence="1">Nucleus</location>
    </subcellularLocation>
</comment>
<dbReference type="Pfam" id="PF01119">
    <property type="entry name" value="DNA_mis_repair"/>
    <property type="match status" value="1"/>
</dbReference>
<dbReference type="GO" id="GO:0005524">
    <property type="term" value="F:ATP binding"/>
    <property type="evidence" value="ECO:0007669"/>
    <property type="project" value="InterPro"/>
</dbReference>
<dbReference type="AlphaFoldDB" id="A0A165MPB0"/>
<dbReference type="PROSITE" id="PS00058">
    <property type="entry name" value="DNA_MISMATCH_REPAIR_1"/>
    <property type="match status" value="1"/>
</dbReference>
<feature type="domain" description="DNA mismatch repair protein S5" evidence="7">
    <location>
        <begin position="224"/>
        <end position="353"/>
    </location>
</feature>
<dbReference type="InterPro" id="IPR038973">
    <property type="entry name" value="MutL/Mlh/Pms-like"/>
</dbReference>
<dbReference type="GO" id="GO:0032389">
    <property type="term" value="C:MutLalpha complex"/>
    <property type="evidence" value="ECO:0007669"/>
    <property type="project" value="TreeGrafter"/>
</dbReference>
<dbReference type="InterPro" id="IPR002099">
    <property type="entry name" value="MutL/Mlh/PMS"/>
</dbReference>
<evidence type="ECO:0000256" key="5">
    <source>
        <dbReference type="ARBA" id="ARBA00023242"/>
    </source>
</evidence>
<name>A0A165MPB0_EXIGL</name>
<dbReference type="Gene3D" id="3.30.565.10">
    <property type="entry name" value="Histidine kinase-like ATPase, C-terminal domain"/>
    <property type="match status" value="1"/>
</dbReference>
<dbReference type="Pfam" id="PF16413">
    <property type="entry name" value="Mlh1_C"/>
    <property type="match status" value="1"/>
</dbReference>
<sequence length="709" mass="77917">MKPVSGQSRHLYALAPRLGANTKTVQEVSLASTTRKKLTFWLLEGCQRGHAYGGLKLLQLRDNGCGIRREDLPILAERFTTSKLAKFDDLSSLETYGFRGEALASISFVAHLSVTTKTKTDSCAWKACYANGALAPAKAGQTPDPKPCAGTDGTIITVENLFHNVPVRLAALRNPSDEYARLLDVMTKYAVHKPSVSFTCRKTGAGQPDMHTPGGTSTGTKDNIHRLYGASVSAALIQIASGEDGEEEVVDGGEKMDWRYDAWCSNASYAAKSLKFILFINGRLVDSLPLRRAIESVYAPILAKGSHPFVYLSLHLSPHCLDVNVHPTKREVRFLFEDEVIARFTAVLSSKLAEHAQSRPFTFNTGTQRKSQTKQAKDDDSMDVDEDVDDSGESDPGEAAASAPAPAQSQAPRVYSQHKVRTSNKDRSLDSMLVSASTSSSSSAPAVTSVPIPEAPSSLLSILNLRQAVKDAAHNKLKEIMKDHTFVGLVDAQHALSLVQHGTKLYLLNHAIISEELFYQLGLRQFGAYPRVALNPPPSLRKLVRIGLDAELKRRPVAGTHRVEDLEDKIVKLLTARRALLDAHFSLRISEEGEVRTLPLLCPGYVPNVTKLPLFMMRLGPQVDWTNEQQCFETFLRELATFYSLAPPPLVTKTKDKVNGEPKDVAWQVQHLLLARCRTDVFDPPASLLDSAVVEVANLPALYRVFERC</sequence>
<evidence type="ECO:0000313" key="9">
    <source>
        <dbReference type="Proteomes" id="UP000077266"/>
    </source>
</evidence>
<protein>
    <recommendedName>
        <fullName evidence="7">DNA mismatch repair protein S5 domain-containing protein</fullName>
    </recommendedName>
</protein>
<dbReference type="GO" id="GO:0140664">
    <property type="term" value="F:ATP-dependent DNA damage sensor activity"/>
    <property type="evidence" value="ECO:0007669"/>
    <property type="project" value="InterPro"/>
</dbReference>
<reference evidence="8 9" key="1">
    <citation type="journal article" date="2016" name="Mol. Biol. Evol.">
        <title>Comparative Genomics of Early-Diverging Mushroom-Forming Fungi Provides Insights into the Origins of Lignocellulose Decay Capabilities.</title>
        <authorList>
            <person name="Nagy L.G."/>
            <person name="Riley R."/>
            <person name="Tritt A."/>
            <person name="Adam C."/>
            <person name="Daum C."/>
            <person name="Floudas D."/>
            <person name="Sun H."/>
            <person name="Yadav J.S."/>
            <person name="Pangilinan J."/>
            <person name="Larsson K.H."/>
            <person name="Matsuura K."/>
            <person name="Barry K."/>
            <person name="Labutti K."/>
            <person name="Kuo R."/>
            <person name="Ohm R.A."/>
            <person name="Bhattacharya S.S."/>
            <person name="Shirouzu T."/>
            <person name="Yoshinaga Y."/>
            <person name="Martin F.M."/>
            <person name="Grigoriev I.V."/>
            <person name="Hibbett D.S."/>
        </authorList>
    </citation>
    <scope>NUCLEOTIDE SEQUENCE [LARGE SCALE GENOMIC DNA]</scope>
    <source>
        <strain evidence="8 9">HHB12029</strain>
    </source>
</reference>
<keyword evidence="5" id="KW-0539">Nucleus</keyword>
<dbReference type="InterPro" id="IPR013507">
    <property type="entry name" value="DNA_mismatch_S5_2-like"/>
</dbReference>
<feature type="compositionally biased region" description="Polar residues" evidence="6">
    <location>
        <begin position="359"/>
        <end position="374"/>
    </location>
</feature>
<proteinExistence type="inferred from homology"/>
<dbReference type="FunCoup" id="A0A165MPB0">
    <property type="interactions" value="438"/>
</dbReference>
<dbReference type="FunFam" id="3.30.230.10:FF:000014">
    <property type="entry name" value="DNA mismatch repair protein Mlh1"/>
    <property type="match status" value="1"/>
</dbReference>
<dbReference type="SUPFAM" id="SSF55874">
    <property type="entry name" value="ATPase domain of HSP90 chaperone/DNA topoisomerase II/histidine kinase"/>
    <property type="match status" value="1"/>
</dbReference>
<dbReference type="SMART" id="SM01340">
    <property type="entry name" value="DNA_mis_repair"/>
    <property type="match status" value="1"/>
</dbReference>
<dbReference type="SUPFAM" id="SSF54211">
    <property type="entry name" value="Ribosomal protein S5 domain 2-like"/>
    <property type="match status" value="1"/>
</dbReference>
<dbReference type="PANTHER" id="PTHR10073">
    <property type="entry name" value="DNA MISMATCH REPAIR PROTEIN MLH, PMS, MUTL"/>
    <property type="match status" value="1"/>
</dbReference>
<evidence type="ECO:0000256" key="6">
    <source>
        <dbReference type="SAM" id="MobiDB-lite"/>
    </source>
</evidence>
<dbReference type="GO" id="GO:0006298">
    <property type="term" value="P:mismatch repair"/>
    <property type="evidence" value="ECO:0007669"/>
    <property type="project" value="InterPro"/>
</dbReference>
<dbReference type="InterPro" id="IPR032189">
    <property type="entry name" value="Mlh1_C"/>
</dbReference>
<accession>A0A165MPB0</accession>
<dbReference type="NCBIfam" id="TIGR00585">
    <property type="entry name" value="mutl"/>
    <property type="match status" value="1"/>
</dbReference>
<feature type="compositionally biased region" description="Low complexity" evidence="6">
    <location>
        <begin position="434"/>
        <end position="449"/>
    </location>
</feature>
<dbReference type="InterPro" id="IPR036890">
    <property type="entry name" value="HATPase_C_sf"/>
</dbReference>
<dbReference type="OrthoDB" id="10263226at2759"/>
<feature type="region of interest" description="Disordered" evidence="6">
    <location>
        <begin position="359"/>
        <end position="449"/>
    </location>
</feature>
<dbReference type="InterPro" id="IPR014762">
    <property type="entry name" value="DNA_mismatch_repair_CS"/>
</dbReference>
<evidence type="ECO:0000256" key="1">
    <source>
        <dbReference type="ARBA" id="ARBA00004123"/>
    </source>
</evidence>
<dbReference type="GO" id="GO:0030983">
    <property type="term" value="F:mismatched DNA binding"/>
    <property type="evidence" value="ECO:0007669"/>
    <property type="project" value="InterPro"/>
</dbReference>
<keyword evidence="3" id="KW-0227">DNA damage</keyword>
<evidence type="ECO:0000256" key="4">
    <source>
        <dbReference type="ARBA" id="ARBA00023204"/>
    </source>
</evidence>
<dbReference type="InterPro" id="IPR020568">
    <property type="entry name" value="Ribosomal_Su5_D2-typ_SF"/>
</dbReference>
<keyword evidence="9" id="KW-1185">Reference proteome</keyword>
<evidence type="ECO:0000259" key="7">
    <source>
        <dbReference type="SMART" id="SM01340"/>
    </source>
</evidence>
<gene>
    <name evidence="8" type="ORF">EXIGLDRAFT_738920</name>
</gene>
<feature type="compositionally biased region" description="Low complexity" evidence="6">
    <location>
        <begin position="399"/>
        <end position="412"/>
    </location>
</feature>
<feature type="compositionally biased region" description="Acidic residues" evidence="6">
    <location>
        <begin position="380"/>
        <end position="396"/>
    </location>
</feature>
<dbReference type="InterPro" id="IPR014721">
    <property type="entry name" value="Ribsml_uS5_D2-typ_fold_subgr"/>
</dbReference>
<keyword evidence="4" id="KW-0234">DNA repair</keyword>